<dbReference type="Gene3D" id="2.40.50.140">
    <property type="entry name" value="Nucleic acid-binding proteins"/>
    <property type="match status" value="1"/>
</dbReference>
<reference evidence="1 2" key="1">
    <citation type="submission" date="2010-08" db="EMBL/GenBank/DDBJ databases">
        <authorList>
            <person name="Weinstock G."/>
            <person name="Sodergren E."/>
            <person name="Clifton S."/>
            <person name="Fulton L."/>
            <person name="Fulton B."/>
            <person name="Courtney L."/>
            <person name="Fronick C."/>
            <person name="Harrison M."/>
            <person name="Strong C."/>
            <person name="Farmer C."/>
            <person name="Delahaunty K."/>
            <person name="Markovic C."/>
            <person name="Hall O."/>
            <person name="Minx P."/>
            <person name="Tomlinson C."/>
            <person name="Mitreva M."/>
            <person name="Hou S."/>
            <person name="Chen J."/>
            <person name="Wollam A."/>
            <person name="Pepin K.H."/>
            <person name="Johnson M."/>
            <person name="Bhonagiri V."/>
            <person name="Zhang X."/>
            <person name="Suruliraj S."/>
            <person name="Warren W."/>
            <person name="Chinwalla A."/>
            <person name="Mardis E.R."/>
            <person name="Wilson R.K."/>
        </authorList>
    </citation>
    <scope>NUCLEOTIDE SEQUENCE [LARGE SCALE GENOMIC DNA]</scope>
    <source>
        <strain evidence="1 2">F0359</strain>
    </source>
</reference>
<dbReference type="eggNOG" id="ENOG502Z8YX">
    <property type="taxonomic scope" value="Bacteria"/>
</dbReference>
<dbReference type="HOGENOM" id="CLU_087553_0_0_9"/>
<dbReference type="InterPro" id="IPR022595">
    <property type="entry name" value="Enc34_ssDNA-bd"/>
</dbReference>
<dbReference type="AlphaFoldDB" id="E2ZAD8"/>
<protein>
    <recommendedName>
        <fullName evidence="3">DUF2815 family protein</fullName>
    </recommendedName>
</protein>
<dbReference type="STRING" id="706434.HMPREF9429_00394"/>
<accession>E2ZAD8</accession>
<evidence type="ECO:0000313" key="2">
    <source>
        <dbReference type="Proteomes" id="UP000003195"/>
    </source>
</evidence>
<sequence length="211" mass="22548">MEVLTMFTPKATEVLLKNVRLSYVHIMEPHTAPNQTKPKYSTTILLPKSDVAQKQAIDAAIAAAVEEGRQKYGAKSVPAKPKTPVWDGDGYTQNGKEFGPEAKGHWVFTAWQDPKYKVEVVDMTGAPITDHAQVYSGMYANVLVTFYYYDNQSQGIACSLGPVQKVRDGEALGGAPASAASVFGAPQGSAANVYGGVDAAPQVNPITGQPM</sequence>
<organism evidence="1 2">
    <name type="scientific">Megasphaera micronuciformis F0359</name>
    <dbReference type="NCBI Taxonomy" id="706434"/>
    <lineage>
        <taxon>Bacteria</taxon>
        <taxon>Bacillati</taxon>
        <taxon>Bacillota</taxon>
        <taxon>Negativicutes</taxon>
        <taxon>Veillonellales</taxon>
        <taxon>Veillonellaceae</taxon>
        <taxon>Megasphaera</taxon>
    </lineage>
</organism>
<name>E2ZAD8_9FIRM</name>
<evidence type="ECO:0008006" key="3">
    <source>
        <dbReference type="Google" id="ProtNLM"/>
    </source>
</evidence>
<dbReference type="Pfam" id="PF10991">
    <property type="entry name" value="Enc34_ssDNA-bd"/>
    <property type="match status" value="1"/>
</dbReference>
<comment type="caution">
    <text evidence="1">The sequence shown here is derived from an EMBL/GenBank/DDBJ whole genome shotgun (WGS) entry which is preliminary data.</text>
</comment>
<dbReference type="Proteomes" id="UP000003195">
    <property type="component" value="Unassembled WGS sequence"/>
</dbReference>
<proteinExistence type="predicted"/>
<gene>
    <name evidence="1" type="ORF">HMPREF9429_00394</name>
</gene>
<evidence type="ECO:0000313" key="1">
    <source>
        <dbReference type="EMBL" id="EFQ04649.1"/>
    </source>
</evidence>
<dbReference type="SUPFAM" id="SSF50249">
    <property type="entry name" value="Nucleic acid-binding proteins"/>
    <property type="match status" value="1"/>
</dbReference>
<keyword evidence="2" id="KW-1185">Reference proteome</keyword>
<dbReference type="InterPro" id="IPR012340">
    <property type="entry name" value="NA-bd_OB-fold"/>
</dbReference>
<dbReference type="EMBL" id="AECS01000011">
    <property type="protein sequence ID" value="EFQ04649.1"/>
    <property type="molecule type" value="Genomic_DNA"/>
</dbReference>